<evidence type="ECO:0000256" key="2">
    <source>
        <dbReference type="SAM" id="MobiDB-lite"/>
    </source>
</evidence>
<feature type="domain" description="Ubiquinol-cytochrome c chaperone" evidence="3">
    <location>
        <begin position="148"/>
        <end position="288"/>
    </location>
</feature>
<dbReference type="EnsemblFungi" id="EJT81692">
    <property type="protein sequence ID" value="EJT81692"/>
    <property type="gene ID" value="GGTG_01669"/>
</dbReference>
<evidence type="ECO:0000256" key="1">
    <source>
        <dbReference type="ARBA" id="ARBA00006407"/>
    </source>
</evidence>
<evidence type="ECO:0000313" key="4">
    <source>
        <dbReference type="EMBL" id="EJT81692.1"/>
    </source>
</evidence>
<dbReference type="EMBL" id="GL385395">
    <property type="protein sequence ID" value="EJT81692.1"/>
    <property type="molecule type" value="Genomic_DNA"/>
</dbReference>
<dbReference type="AlphaFoldDB" id="J3NK88"/>
<reference evidence="5" key="5">
    <citation type="submission" date="2018-04" db="UniProtKB">
        <authorList>
            <consortium name="EnsemblFungi"/>
        </authorList>
    </citation>
    <scope>IDENTIFICATION</scope>
    <source>
        <strain evidence="5">R3-111a-1</strain>
    </source>
</reference>
<evidence type="ECO:0000259" key="3">
    <source>
        <dbReference type="Pfam" id="PF03981"/>
    </source>
</evidence>
<reference evidence="6" key="1">
    <citation type="submission" date="2010-07" db="EMBL/GenBank/DDBJ databases">
        <title>The genome sequence of Gaeumannomyces graminis var. tritici strain R3-111a-1.</title>
        <authorList>
            <consortium name="The Broad Institute Genome Sequencing Platform"/>
            <person name="Ma L.-J."/>
            <person name="Dead R."/>
            <person name="Young S."/>
            <person name="Zeng Q."/>
            <person name="Koehrsen M."/>
            <person name="Alvarado L."/>
            <person name="Berlin A."/>
            <person name="Chapman S.B."/>
            <person name="Chen Z."/>
            <person name="Freedman E."/>
            <person name="Gellesch M."/>
            <person name="Goldberg J."/>
            <person name="Griggs A."/>
            <person name="Gujja S."/>
            <person name="Heilman E.R."/>
            <person name="Heiman D."/>
            <person name="Hepburn T."/>
            <person name="Howarth C."/>
            <person name="Jen D."/>
            <person name="Larson L."/>
            <person name="Mehta T."/>
            <person name="Neiman D."/>
            <person name="Pearson M."/>
            <person name="Roberts A."/>
            <person name="Saif S."/>
            <person name="Shea T."/>
            <person name="Shenoy N."/>
            <person name="Sisk P."/>
            <person name="Stolte C."/>
            <person name="Sykes S."/>
            <person name="Walk T."/>
            <person name="White J."/>
            <person name="Yandava C."/>
            <person name="Haas B."/>
            <person name="Nusbaum C."/>
            <person name="Birren B."/>
        </authorList>
    </citation>
    <scope>NUCLEOTIDE SEQUENCE [LARGE SCALE GENOMIC DNA]</scope>
    <source>
        <strain evidence="6">R3-111a-1</strain>
    </source>
</reference>
<dbReference type="InterPro" id="IPR007129">
    <property type="entry name" value="Ubiqinol_cyt_c_chaperone_CPB3"/>
</dbReference>
<dbReference type="eggNOG" id="KOG2873">
    <property type="taxonomic scope" value="Eukaryota"/>
</dbReference>
<dbReference type="HOGENOM" id="CLU_053729_0_0_1"/>
<dbReference type="InterPro" id="IPR021150">
    <property type="entry name" value="Ubiq_cyt_c_chap"/>
</dbReference>
<evidence type="ECO:0000313" key="6">
    <source>
        <dbReference type="Proteomes" id="UP000006039"/>
    </source>
</evidence>
<reference evidence="5" key="4">
    <citation type="journal article" date="2015" name="G3 (Bethesda)">
        <title>Genome sequences of three phytopathogenic species of the Magnaporthaceae family of fungi.</title>
        <authorList>
            <person name="Okagaki L.H."/>
            <person name="Nunes C.C."/>
            <person name="Sailsbery J."/>
            <person name="Clay B."/>
            <person name="Brown D."/>
            <person name="John T."/>
            <person name="Oh Y."/>
            <person name="Young N."/>
            <person name="Fitzgerald M."/>
            <person name="Haas B.J."/>
            <person name="Zeng Q."/>
            <person name="Young S."/>
            <person name="Adiconis X."/>
            <person name="Fan L."/>
            <person name="Levin J.Z."/>
            <person name="Mitchell T.K."/>
            <person name="Okubara P.A."/>
            <person name="Farman M.L."/>
            <person name="Kohn L.M."/>
            <person name="Birren B."/>
            <person name="Ma L.-J."/>
            <person name="Dean R.A."/>
        </authorList>
    </citation>
    <scope>NUCLEOTIDE SEQUENCE</scope>
    <source>
        <strain evidence="5">R3-111a-1</strain>
    </source>
</reference>
<organism evidence="4">
    <name type="scientific">Gaeumannomyces tritici (strain R3-111a-1)</name>
    <name type="common">Wheat and barley take-all root rot fungus</name>
    <name type="synonym">Gaeumannomyces graminis var. tritici</name>
    <dbReference type="NCBI Taxonomy" id="644352"/>
    <lineage>
        <taxon>Eukaryota</taxon>
        <taxon>Fungi</taxon>
        <taxon>Dikarya</taxon>
        <taxon>Ascomycota</taxon>
        <taxon>Pezizomycotina</taxon>
        <taxon>Sordariomycetes</taxon>
        <taxon>Sordariomycetidae</taxon>
        <taxon>Magnaporthales</taxon>
        <taxon>Magnaporthaceae</taxon>
        <taxon>Gaeumannomyces</taxon>
    </lineage>
</organism>
<gene>
    <name evidence="5" type="primary">20342127</name>
    <name evidence="4" type="ORF">GGTG_01669</name>
</gene>
<feature type="compositionally biased region" description="Low complexity" evidence="2">
    <location>
        <begin position="33"/>
        <end position="47"/>
    </location>
</feature>
<evidence type="ECO:0000313" key="5">
    <source>
        <dbReference type="EnsemblFungi" id="EJT81692"/>
    </source>
</evidence>
<dbReference type="GO" id="GO:0005739">
    <property type="term" value="C:mitochondrion"/>
    <property type="evidence" value="ECO:0007669"/>
    <property type="project" value="TreeGrafter"/>
</dbReference>
<dbReference type="PANTHER" id="PTHR12184:SF1">
    <property type="entry name" value="UBIQUINOL-CYTOCHROME-C REDUCTASE COMPLEX ASSEMBLY FACTOR 1"/>
    <property type="match status" value="1"/>
</dbReference>
<keyword evidence="6" id="KW-1185">Reference proteome</keyword>
<name>J3NK88_GAET3</name>
<dbReference type="RefSeq" id="XP_009217701.1">
    <property type="nucleotide sequence ID" value="XM_009219437.1"/>
</dbReference>
<feature type="region of interest" description="Disordered" evidence="2">
    <location>
        <begin position="33"/>
        <end position="76"/>
    </location>
</feature>
<dbReference type="Proteomes" id="UP000006039">
    <property type="component" value="Unassembled WGS sequence"/>
</dbReference>
<sequence>MASLWSCRAVPPSLGPLSARRCQQASRGAATAAAAAAHASQTRQGAAPRTWPAAHAPRRSLHGTAAPRKQKLPEDTASMQKIILRAAEKRKGSNMVGAYDTYVHVQDTHKFFSARAAYTISPEARKKDTIRRTEDGEEIGVGGGPWHQDLGLLPTFSTWAQVTMLHMYLAIVRFRCLDKEQYQNVQKQLVDAFFYEAEERMDVQHGLSSRSLRQHHLKDLFLAWRGLVLAYDEGMVRGDAVLAAAVWRNLFKARPEPELDLRRLAAVVAWMRATVFRLDHVPDSDVVARATSAFEASPAAELPFVDVPAKELVGVLPGGAAAKPGAKSPAARAAGTA</sequence>
<accession>J3NK88</accession>
<dbReference type="GeneID" id="20342127"/>
<dbReference type="PANTHER" id="PTHR12184">
    <property type="entry name" value="UBIQUINOL-CYTOCHROME C REDUCTASE COMPLEX ASSEMBLY FACTOR 1 FAMILY MEMBER"/>
    <property type="match status" value="1"/>
</dbReference>
<dbReference type="STRING" id="644352.J3NK88"/>
<dbReference type="Pfam" id="PF03981">
    <property type="entry name" value="Ubiq_cyt_C_chap"/>
    <property type="match status" value="1"/>
</dbReference>
<dbReference type="OrthoDB" id="10253878at2759"/>
<comment type="similarity">
    <text evidence="1">Belongs to the CBP3 family.</text>
</comment>
<dbReference type="VEuPathDB" id="FungiDB:GGTG_01669"/>
<reference evidence="4" key="3">
    <citation type="submission" date="2010-09" db="EMBL/GenBank/DDBJ databases">
        <title>Annotation of Gaeumannomyces graminis var. tritici R3-111a-1.</title>
        <authorList>
            <consortium name="The Broad Institute Genome Sequencing Platform"/>
            <person name="Ma L.-J."/>
            <person name="Dead R."/>
            <person name="Young S.K."/>
            <person name="Zeng Q."/>
            <person name="Gargeya S."/>
            <person name="Fitzgerald M."/>
            <person name="Haas B."/>
            <person name="Abouelleil A."/>
            <person name="Alvarado L."/>
            <person name="Arachchi H.M."/>
            <person name="Berlin A."/>
            <person name="Brown A."/>
            <person name="Chapman S.B."/>
            <person name="Chen Z."/>
            <person name="Dunbar C."/>
            <person name="Freedman E."/>
            <person name="Gearin G."/>
            <person name="Gellesch M."/>
            <person name="Goldberg J."/>
            <person name="Griggs A."/>
            <person name="Gujja S."/>
            <person name="Heiman D."/>
            <person name="Howarth C."/>
            <person name="Larson L."/>
            <person name="Lui A."/>
            <person name="MacDonald P.J.P."/>
            <person name="Mehta T."/>
            <person name="Montmayeur A."/>
            <person name="Murphy C."/>
            <person name="Neiman D."/>
            <person name="Pearson M."/>
            <person name="Priest M."/>
            <person name="Roberts A."/>
            <person name="Saif S."/>
            <person name="Shea T."/>
            <person name="Shenoy N."/>
            <person name="Sisk P."/>
            <person name="Stolte C."/>
            <person name="Sykes S."/>
            <person name="Yandava C."/>
            <person name="Wortman J."/>
            <person name="Nusbaum C."/>
            <person name="Birren B."/>
        </authorList>
    </citation>
    <scope>NUCLEOTIDE SEQUENCE</scope>
    <source>
        <strain evidence="4">R3-111a-1</strain>
    </source>
</reference>
<dbReference type="GO" id="GO:0034551">
    <property type="term" value="P:mitochondrial respiratory chain complex III assembly"/>
    <property type="evidence" value="ECO:0007669"/>
    <property type="project" value="TreeGrafter"/>
</dbReference>
<protein>
    <recommendedName>
        <fullName evidence="3">Ubiquinol-cytochrome c chaperone domain-containing protein</fullName>
    </recommendedName>
</protein>
<proteinExistence type="inferred from homology"/>
<reference evidence="4" key="2">
    <citation type="submission" date="2010-07" db="EMBL/GenBank/DDBJ databases">
        <authorList>
            <consortium name="The Broad Institute Genome Sequencing Platform"/>
            <consortium name="Broad Institute Genome Sequencing Center for Infectious Disease"/>
            <person name="Ma L.-J."/>
            <person name="Dead R."/>
            <person name="Young S."/>
            <person name="Zeng Q."/>
            <person name="Koehrsen M."/>
            <person name="Alvarado L."/>
            <person name="Berlin A."/>
            <person name="Chapman S.B."/>
            <person name="Chen Z."/>
            <person name="Freedman E."/>
            <person name="Gellesch M."/>
            <person name="Goldberg J."/>
            <person name="Griggs A."/>
            <person name="Gujja S."/>
            <person name="Heilman E.R."/>
            <person name="Heiman D."/>
            <person name="Hepburn T."/>
            <person name="Howarth C."/>
            <person name="Jen D."/>
            <person name="Larson L."/>
            <person name="Mehta T."/>
            <person name="Neiman D."/>
            <person name="Pearson M."/>
            <person name="Roberts A."/>
            <person name="Saif S."/>
            <person name="Shea T."/>
            <person name="Shenoy N."/>
            <person name="Sisk P."/>
            <person name="Stolte C."/>
            <person name="Sykes S."/>
            <person name="Walk T."/>
            <person name="White J."/>
            <person name="Yandava C."/>
            <person name="Haas B."/>
            <person name="Nusbaum C."/>
            <person name="Birren B."/>
        </authorList>
    </citation>
    <scope>NUCLEOTIDE SEQUENCE</scope>
    <source>
        <strain evidence="4">R3-111a-1</strain>
    </source>
</reference>